<organism evidence="1 2">
    <name type="scientific">Arabidopsis thaliana x Arabidopsis arenosa</name>
    <dbReference type="NCBI Taxonomy" id="1240361"/>
    <lineage>
        <taxon>Eukaryota</taxon>
        <taxon>Viridiplantae</taxon>
        <taxon>Streptophyta</taxon>
        <taxon>Embryophyta</taxon>
        <taxon>Tracheophyta</taxon>
        <taxon>Spermatophyta</taxon>
        <taxon>Magnoliopsida</taxon>
        <taxon>eudicotyledons</taxon>
        <taxon>Gunneridae</taxon>
        <taxon>Pentapetalae</taxon>
        <taxon>rosids</taxon>
        <taxon>malvids</taxon>
        <taxon>Brassicales</taxon>
        <taxon>Brassicaceae</taxon>
        <taxon>Camelineae</taxon>
        <taxon>Arabidopsis</taxon>
    </lineage>
</organism>
<protein>
    <submittedName>
        <fullName evidence="1">Uncharacterized protein</fullName>
    </submittedName>
</protein>
<reference evidence="1 2" key="1">
    <citation type="submission" date="2020-12" db="EMBL/GenBank/DDBJ databases">
        <title>Concerted genomic and epigenomic changes stabilize Arabidopsis allopolyploids.</title>
        <authorList>
            <person name="Chen Z."/>
        </authorList>
    </citation>
    <scope>NUCLEOTIDE SEQUENCE [LARGE SCALE GENOMIC DNA]</scope>
    <source>
        <strain evidence="1">Allo738</strain>
        <tissue evidence="1">Leaf</tissue>
    </source>
</reference>
<comment type="caution">
    <text evidence="1">The sequence shown here is derived from an EMBL/GenBank/DDBJ whole genome shotgun (WGS) entry which is preliminary data.</text>
</comment>
<name>A0A8T2FXJ6_9BRAS</name>
<evidence type="ECO:0000313" key="1">
    <source>
        <dbReference type="EMBL" id="KAG7639956.1"/>
    </source>
</evidence>
<dbReference type="EMBL" id="JAEFBK010000002">
    <property type="protein sequence ID" value="KAG7639956.1"/>
    <property type="molecule type" value="Genomic_DNA"/>
</dbReference>
<keyword evidence="2" id="KW-1185">Reference proteome</keyword>
<dbReference type="Proteomes" id="UP000694240">
    <property type="component" value="Chromosome 2"/>
</dbReference>
<proteinExistence type="predicted"/>
<evidence type="ECO:0000313" key="2">
    <source>
        <dbReference type="Proteomes" id="UP000694240"/>
    </source>
</evidence>
<gene>
    <name evidence="1" type="ORF">ISN45_At02g042080</name>
</gene>
<sequence>MWRNGKQRMLIGQIRNLITGCKTEVPSLEYTRPHHSQQQRSTAIHL</sequence>
<accession>A0A8T2FXJ6</accession>
<dbReference type="AlphaFoldDB" id="A0A8T2FXJ6"/>